<reference evidence="1" key="1">
    <citation type="submission" date="2021-05" db="EMBL/GenBank/DDBJ databases">
        <authorList>
            <person name="Scholz U."/>
            <person name="Mascher M."/>
            <person name="Fiebig A."/>
        </authorList>
    </citation>
    <scope>NUCLEOTIDE SEQUENCE [LARGE SCALE GENOMIC DNA]</scope>
</reference>
<organism evidence="1 2">
    <name type="scientific">Avena sativa</name>
    <name type="common">Oat</name>
    <dbReference type="NCBI Taxonomy" id="4498"/>
    <lineage>
        <taxon>Eukaryota</taxon>
        <taxon>Viridiplantae</taxon>
        <taxon>Streptophyta</taxon>
        <taxon>Embryophyta</taxon>
        <taxon>Tracheophyta</taxon>
        <taxon>Spermatophyta</taxon>
        <taxon>Magnoliopsida</taxon>
        <taxon>Liliopsida</taxon>
        <taxon>Poales</taxon>
        <taxon>Poaceae</taxon>
        <taxon>BOP clade</taxon>
        <taxon>Pooideae</taxon>
        <taxon>Poodae</taxon>
        <taxon>Poeae</taxon>
        <taxon>Poeae Chloroplast Group 1 (Aveneae type)</taxon>
        <taxon>Aveninae</taxon>
        <taxon>Avena</taxon>
    </lineage>
</organism>
<evidence type="ECO:0000313" key="1">
    <source>
        <dbReference type="EnsemblPlants" id="AVESA.00010b.r2.1AG0004560.1.CDS.1"/>
    </source>
</evidence>
<accession>A0ACD5T7C6</accession>
<keyword evidence="2" id="KW-1185">Reference proteome</keyword>
<sequence>MLICEQNSDIFQRAIMAIGAAPAGSAHQPPAPRDGSNILENVWATIMTETPSGCTPTPTCSATAASTSSGDQAGADMLRRLPSLGRWISMGADEWDELLNVAAGAAPAPGDDQPPLVAASPRGEARSTASKACPDTPKSYRGVRRRPWGKFAAEIRDTGRRGARVWLGTFATADEAAMAYDVAALRMRGPRANLNFPLEVVQRRMERDAQLLATGSADHQSTSRARRKRRRTGRAAATDHARTVDPGAAGSSDLQMVSFAGSGRDHGTTVQDRYVTMSGDGGALNRPVMELEEIGAEYWDYLFSPLL</sequence>
<name>A0ACD5T7C6_AVESA</name>
<evidence type="ECO:0000313" key="2">
    <source>
        <dbReference type="Proteomes" id="UP001732700"/>
    </source>
</evidence>
<protein>
    <submittedName>
        <fullName evidence="1">Uncharacterized protein</fullName>
    </submittedName>
</protein>
<dbReference type="EnsemblPlants" id="AVESA.00010b.r2.1AG0004560.1">
    <property type="protein sequence ID" value="AVESA.00010b.r2.1AG0004560.1.CDS.1"/>
    <property type="gene ID" value="AVESA.00010b.r2.1AG0004560"/>
</dbReference>
<proteinExistence type="predicted"/>
<reference evidence="1" key="2">
    <citation type="submission" date="2025-09" db="UniProtKB">
        <authorList>
            <consortium name="EnsemblPlants"/>
        </authorList>
    </citation>
    <scope>IDENTIFICATION</scope>
</reference>
<dbReference type="Proteomes" id="UP001732700">
    <property type="component" value="Chromosome 1A"/>
</dbReference>